<gene>
    <name evidence="1" type="ORF">IHE45_09G064500</name>
</gene>
<evidence type="ECO:0000313" key="2">
    <source>
        <dbReference type="Proteomes" id="UP000827976"/>
    </source>
</evidence>
<name>A0ACB7VFC4_DIOAL</name>
<dbReference type="EMBL" id="CM037019">
    <property type="protein sequence ID" value="KAH7672564.1"/>
    <property type="molecule type" value="Genomic_DNA"/>
</dbReference>
<organism evidence="1 2">
    <name type="scientific">Dioscorea alata</name>
    <name type="common">Purple yam</name>
    <dbReference type="NCBI Taxonomy" id="55571"/>
    <lineage>
        <taxon>Eukaryota</taxon>
        <taxon>Viridiplantae</taxon>
        <taxon>Streptophyta</taxon>
        <taxon>Embryophyta</taxon>
        <taxon>Tracheophyta</taxon>
        <taxon>Spermatophyta</taxon>
        <taxon>Magnoliopsida</taxon>
        <taxon>Liliopsida</taxon>
        <taxon>Dioscoreales</taxon>
        <taxon>Dioscoreaceae</taxon>
        <taxon>Dioscorea</taxon>
    </lineage>
</organism>
<reference evidence="2" key="1">
    <citation type="journal article" date="2022" name="Nat. Commun.">
        <title>Chromosome evolution and the genetic basis of agronomically important traits in greater yam.</title>
        <authorList>
            <person name="Bredeson J.V."/>
            <person name="Lyons J.B."/>
            <person name="Oniyinde I.O."/>
            <person name="Okereke N.R."/>
            <person name="Kolade O."/>
            <person name="Nnabue I."/>
            <person name="Nwadili C.O."/>
            <person name="Hribova E."/>
            <person name="Parker M."/>
            <person name="Nwogha J."/>
            <person name="Shu S."/>
            <person name="Carlson J."/>
            <person name="Kariba R."/>
            <person name="Muthemba S."/>
            <person name="Knop K."/>
            <person name="Barton G.J."/>
            <person name="Sherwood A.V."/>
            <person name="Lopez-Montes A."/>
            <person name="Asiedu R."/>
            <person name="Jamnadass R."/>
            <person name="Muchugi A."/>
            <person name="Goodstein D."/>
            <person name="Egesi C.N."/>
            <person name="Featherston J."/>
            <person name="Asfaw A."/>
            <person name="Simpson G.G."/>
            <person name="Dolezel J."/>
            <person name="Hendre P.S."/>
            <person name="Van Deynze A."/>
            <person name="Kumar P.L."/>
            <person name="Obidiegwu J.E."/>
            <person name="Bhattacharjee R."/>
            <person name="Rokhsar D.S."/>
        </authorList>
    </citation>
    <scope>NUCLEOTIDE SEQUENCE [LARGE SCALE GENOMIC DNA]</scope>
    <source>
        <strain evidence="2">cv. TDa95/00328</strain>
    </source>
</reference>
<accession>A0ACB7VFC4</accession>
<comment type="caution">
    <text evidence="1">The sequence shown here is derived from an EMBL/GenBank/DDBJ whole genome shotgun (WGS) entry which is preliminary data.</text>
</comment>
<keyword evidence="2" id="KW-1185">Reference proteome</keyword>
<evidence type="ECO:0000313" key="1">
    <source>
        <dbReference type="EMBL" id="KAH7672564.1"/>
    </source>
</evidence>
<dbReference type="Proteomes" id="UP000827976">
    <property type="component" value="Chromosome 9"/>
</dbReference>
<sequence>MFEEHECPFIEKKIMCQAHGRPDKGYQHWRWQPHNCSLPSFNATFMLEKLRGKTMIFVGDSLNRGQFSSMVCLLQRSIPQHAKSFEIHEPRFIFKAKEYNASIEFYWAPFLLESNCDNFYYHRLSDRTVRKGSINVHAQHWKEADILVVDTYIWWMTGLKLKIIQGKGKGEEEMIKMEGEDAYRMGLKELVGWVEKNMDPRNTRVFFVTMSPSHPMSWEWGGVQDGNCYNETSLIKDPNYWGSYSKKNIMKVIREELSACKVPISVLNITQLSEYRKDAHLSIYYKKLDHQLKPEELANPKSFADCFHWCVPGVPDIWNELLYTKLFFP</sequence>
<protein>
    <submittedName>
        <fullName evidence="1">PC-Esterase protein</fullName>
    </submittedName>
</protein>
<proteinExistence type="predicted"/>